<dbReference type="AlphaFoldDB" id="A0A7J7FJX7"/>
<organism evidence="2 3">
    <name type="scientific">Diceros bicornis minor</name>
    <name type="common">South-central black rhinoceros</name>
    <dbReference type="NCBI Taxonomy" id="77932"/>
    <lineage>
        <taxon>Eukaryota</taxon>
        <taxon>Metazoa</taxon>
        <taxon>Chordata</taxon>
        <taxon>Craniata</taxon>
        <taxon>Vertebrata</taxon>
        <taxon>Euteleostomi</taxon>
        <taxon>Mammalia</taxon>
        <taxon>Eutheria</taxon>
        <taxon>Laurasiatheria</taxon>
        <taxon>Perissodactyla</taxon>
        <taxon>Rhinocerotidae</taxon>
        <taxon>Diceros</taxon>
    </lineage>
</organism>
<evidence type="ECO:0000313" key="2">
    <source>
        <dbReference type="EMBL" id="KAF5928373.1"/>
    </source>
</evidence>
<sequence>MSQPVLLLCCVFLSPVAACPSNAQKGGLTFQPSFTETRHPLDMLSNKIPLPDPKTCQDLLHTAPSLAPLPEYLSNLALEVALEEAGCPTEVHILQLQLVRMGGKDTTETLTCESKEHNEEEGIGNTKVILRDLGGLAGKLG</sequence>
<protein>
    <submittedName>
        <fullName evidence="2">Uncharacterized protein</fullName>
    </submittedName>
</protein>
<dbReference type="Pfam" id="PF15148">
    <property type="entry name" value="Apolipo_F"/>
    <property type="match status" value="1"/>
</dbReference>
<dbReference type="GO" id="GO:0005615">
    <property type="term" value="C:extracellular space"/>
    <property type="evidence" value="ECO:0007669"/>
    <property type="project" value="TreeGrafter"/>
</dbReference>
<dbReference type="Proteomes" id="UP000551758">
    <property type="component" value="Unassembled WGS sequence"/>
</dbReference>
<evidence type="ECO:0000313" key="3">
    <source>
        <dbReference type="Proteomes" id="UP000551758"/>
    </source>
</evidence>
<dbReference type="PANTHER" id="PTHR15011:SF1">
    <property type="entry name" value="APOLIPOPROTEIN N"/>
    <property type="match status" value="1"/>
</dbReference>
<gene>
    <name evidence="2" type="ORF">HPG69_014978</name>
</gene>
<reference evidence="2 3" key="1">
    <citation type="journal article" date="2020" name="Mol. Biol. Evol.">
        <title>Interspecific Gene Flow and the Evolution of Specialization in Black and White Rhinoceros.</title>
        <authorList>
            <person name="Moodley Y."/>
            <person name="Westbury M.V."/>
            <person name="Russo I.M."/>
            <person name="Gopalakrishnan S."/>
            <person name="Rakotoarivelo A."/>
            <person name="Olsen R.A."/>
            <person name="Prost S."/>
            <person name="Tunstall T."/>
            <person name="Ryder O.A."/>
            <person name="Dalen L."/>
            <person name="Bruford M.W."/>
        </authorList>
    </citation>
    <scope>NUCLEOTIDE SEQUENCE [LARGE SCALE GENOMIC DNA]</scope>
    <source>
        <strain evidence="2">SBR-YM</strain>
        <tissue evidence="2">Skin</tissue>
    </source>
</reference>
<comment type="caution">
    <text evidence="2">The sequence shown here is derived from an EMBL/GenBank/DDBJ whole genome shotgun (WGS) entry which is preliminary data.</text>
</comment>
<name>A0A7J7FJX7_DICBM</name>
<evidence type="ECO:0000256" key="1">
    <source>
        <dbReference type="SAM" id="SignalP"/>
    </source>
</evidence>
<feature type="chain" id="PRO_5029578719" evidence="1">
    <location>
        <begin position="19"/>
        <end position="141"/>
    </location>
</feature>
<accession>A0A7J7FJX7</accession>
<proteinExistence type="predicted"/>
<keyword evidence="3" id="KW-1185">Reference proteome</keyword>
<dbReference type="InterPro" id="IPR026114">
    <property type="entry name" value="APOF"/>
</dbReference>
<dbReference type="EMBL" id="JACDTQ010000370">
    <property type="protein sequence ID" value="KAF5928373.1"/>
    <property type="molecule type" value="Genomic_DNA"/>
</dbReference>
<feature type="signal peptide" evidence="1">
    <location>
        <begin position="1"/>
        <end position="18"/>
    </location>
</feature>
<dbReference type="GO" id="GO:0008203">
    <property type="term" value="P:cholesterol metabolic process"/>
    <property type="evidence" value="ECO:0007669"/>
    <property type="project" value="TreeGrafter"/>
</dbReference>
<keyword evidence="1" id="KW-0732">Signal</keyword>
<dbReference type="PANTHER" id="PTHR15011">
    <property type="entry name" value="APOLIPOPROTEIN F"/>
    <property type="match status" value="1"/>
</dbReference>